<organism evidence="3">
    <name type="scientific">uncultured Caudovirales phage</name>
    <dbReference type="NCBI Taxonomy" id="2100421"/>
    <lineage>
        <taxon>Viruses</taxon>
        <taxon>Duplodnaviria</taxon>
        <taxon>Heunggongvirae</taxon>
        <taxon>Uroviricota</taxon>
        <taxon>Caudoviricetes</taxon>
        <taxon>Peduoviridae</taxon>
        <taxon>Maltschvirus</taxon>
        <taxon>Maltschvirus maltsch</taxon>
    </lineage>
</organism>
<dbReference type="EMBL" id="LR796783">
    <property type="protein sequence ID" value="CAB4166123.1"/>
    <property type="molecule type" value="Genomic_DNA"/>
</dbReference>
<protein>
    <submittedName>
        <fullName evidence="3">Uncharacterized protein</fullName>
    </submittedName>
</protein>
<dbReference type="EMBL" id="LR797411">
    <property type="protein sequence ID" value="CAB4213909.1"/>
    <property type="molecule type" value="Genomic_DNA"/>
</dbReference>
<evidence type="ECO:0000313" key="4">
    <source>
        <dbReference type="EMBL" id="CAB4219334.1"/>
    </source>
</evidence>
<accession>A0A6J5SHQ0</accession>
<sequence length="109" mass="10901">MAITPAVLCEIQLAAGVGVAYTSTNVTTLIDKCTLCNTTGGAVTVTLYLVPSGGAVSAPYTIISGRSIAAGETYLCPEVVGHILESGATLRGSGLDVTLRASGRQVSGV</sequence>
<proteinExistence type="predicted"/>
<evidence type="ECO:0000313" key="1">
    <source>
        <dbReference type="EMBL" id="CAB4166123.1"/>
    </source>
</evidence>
<evidence type="ECO:0000313" key="3">
    <source>
        <dbReference type="EMBL" id="CAB4213909.1"/>
    </source>
</evidence>
<name>A0A6J5SHQ0_9CAUD</name>
<evidence type="ECO:0000313" key="2">
    <source>
        <dbReference type="EMBL" id="CAB4183665.1"/>
    </source>
</evidence>
<gene>
    <name evidence="2" type="ORF">UFOVP1100_52</name>
    <name evidence="3" type="ORF">UFOVP1461_2</name>
    <name evidence="4" type="ORF">UFOVP1612_48</name>
    <name evidence="1" type="ORF">UFOVP839_17</name>
</gene>
<dbReference type="EMBL" id="LR797045">
    <property type="protein sequence ID" value="CAB4183665.1"/>
    <property type="molecule type" value="Genomic_DNA"/>
</dbReference>
<dbReference type="EMBL" id="LR797476">
    <property type="protein sequence ID" value="CAB4219334.1"/>
    <property type="molecule type" value="Genomic_DNA"/>
</dbReference>
<reference evidence="3" key="1">
    <citation type="submission" date="2020-05" db="EMBL/GenBank/DDBJ databases">
        <authorList>
            <person name="Chiriac C."/>
            <person name="Salcher M."/>
            <person name="Ghai R."/>
            <person name="Kavagutti S V."/>
        </authorList>
    </citation>
    <scope>NUCLEOTIDE SEQUENCE</scope>
</reference>